<gene>
    <name evidence="1" type="ORF">A0H81_07913</name>
</gene>
<evidence type="ECO:0000313" key="1">
    <source>
        <dbReference type="EMBL" id="OBZ72645.1"/>
    </source>
</evidence>
<comment type="caution">
    <text evidence="1">The sequence shown here is derived from an EMBL/GenBank/DDBJ whole genome shotgun (WGS) entry which is preliminary data.</text>
</comment>
<dbReference type="Proteomes" id="UP000092993">
    <property type="component" value="Unassembled WGS sequence"/>
</dbReference>
<sequence length="92" mass="10613">MDYSRSRLQGPTSDSGCALIFVIHNLWQQLSLVQRSTNPKKRFADYSIHRPTRRNTTIWIHQPSLSPYQGGGGGIRFCLSEFVRRDLDLPCY</sequence>
<evidence type="ECO:0000313" key="2">
    <source>
        <dbReference type="Proteomes" id="UP000092993"/>
    </source>
</evidence>
<keyword evidence="2" id="KW-1185">Reference proteome</keyword>
<organism evidence="1 2">
    <name type="scientific">Grifola frondosa</name>
    <name type="common">Maitake</name>
    <name type="synonym">Polyporus frondosus</name>
    <dbReference type="NCBI Taxonomy" id="5627"/>
    <lineage>
        <taxon>Eukaryota</taxon>
        <taxon>Fungi</taxon>
        <taxon>Dikarya</taxon>
        <taxon>Basidiomycota</taxon>
        <taxon>Agaricomycotina</taxon>
        <taxon>Agaricomycetes</taxon>
        <taxon>Polyporales</taxon>
        <taxon>Grifolaceae</taxon>
        <taxon>Grifola</taxon>
    </lineage>
</organism>
<accession>A0A1C7M6Q9</accession>
<dbReference type="AlphaFoldDB" id="A0A1C7M6Q9"/>
<name>A0A1C7M6Q9_GRIFR</name>
<proteinExistence type="predicted"/>
<dbReference type="EMBL" id="LUGG01000009">
    <property type="protein sequence ID" value="OBZ72645.1"/>
    <property type="molecule type" value="Genomic_DNA"/>
</dbReference>
<reference evidence="1 2" key="1">
    <citation type="submission" date="2016-03" db="EMBL/GenBank/DDBJ databases">
        <title>Whole genome sequencing of Grifola frondosa 9006-11.</title>
        <authorList>
            <person name="Min B."/>
            <person name="Park H."/>
            <person name="Kim J.-G."/>
            <person name="Cho H."/>
            <person name="Oh Y.-L."/>
            <person name="Kong W.-S."/>
            <person name="Choi I.-G."/>
        </authorList>
    </citation>
    <scope>NUCLEOTIDE SEQUENCE [LARGE SCALE GENOMIC DNA]</scope>
    <source>
        <strain evidence="1 2">9006-11</strain>
    </source>
</reference>
<protein>
    <submittedName>
        <fullName evidence="1">Uncharacterized protein</fullName>
    </submittedName>
</protein>